<dbReference type="Proteomes" id="UP000734854">
    <property type="component" value="Unassembled WGS sequence"/>
</dbReference>
<dbReference type="OrthoDB" id="1859415at2759"/>
<feature type="region of interest" description="Disordered" evidence="1">
    <location>
        <begin position="219"/>
        <end position="243"/>
    </location>
</feature>
<reference evidence="2 3" key="1">
    <citation type="submission" date="2020-08" db="EMBL/GenBank/DDBJ databases">
        <title>Plant Genome Project.</title>
        <authorList>
            <person name="Zhang R.-G."/>
        </authorList>
    </citation>
    <scope>NUCLEOTIDE SEQUENCE [LARGE SCALE GENOMIC DNA]</scope>
    <source>
        <tissue evidence="2">Rhizome</tissue>
    </source>
</reference>
<feature type="compositionally biased region" description="Basic and acidic residues" evidence="1">
    <location>
        <begin position="232"/>
        <end position="243"/>
    </location>
</feature>
<dbReference type="EMBL" id="JACMSC010000002">
    <property type="protein sequence ID" value="KAG6534702.1"/>
    <property type="molecule type" value="Genomic_DNA"/>
</dbReference>
<dbReference type="AlphaFoldDB" id="A0A8J5LXC2"/>
<dbReference type="PANTHER" id="PTHR31696">
    <property type="entry name" value="PROTEIN MIZU-KUSSEI 1"/>
    <property type="match status" value="1"/>
</dbReference>
<sequence>MDLISASSDSESNEAGALSLVQYLPLLRARSSRSPTRSLGLVKAAVDVVRSLFPSMQALFLPSCRWTLSPIVPARGLGYGVVSHGGRGRRGVVAGTFFGRRKGRVSFAVQVDSRSEPVLLLELAVTTCDLVKEMASGTVRILLECERAAAPDVAGDHKKQSNRVPKKQRPIWDEPLWTMYCNGHRCGYAVARQSNGFDLHVLSTVRAVSVGAGVLPSPPAATPLLPEPDASEPEKPPGGKASYGKEAELGEVVYMRAKFERVMGSKDSEAFYLINPDSARHDICGGPDLCIFLLRM</sequence>
<evidence type="ECO:0000256" key="1">
    <source>
        <dbReference type="SAM" id="MobiDB-lite"/>
    </source>
</evidence>
<dbReference type="NCBIfam" id="TIGR01570">
    <property type="entry name" value="A_thal_3588"/>
    <property type="match status" value="1"/>
</dbReference>
<dbReference type="InterPro" id="IPR006460">
    <property type="entry name" value="MIZ1-like_pln"/>
</dbReference>
<proteinExistence type="predicted"/>
<evidence type="ECO:0000313" key="2">
    <source>
        <dbReference type="EMBL" id="KAG6534702.1"/>
    </source>
</evidence>
<dbReference type="PANTHER" id="PTHR31696:SF71">
    <property type="entry name" value="PROTEIN MIZU-KUSSEI 1"/>
    <property type="match status" value="1"/>
</dbReference>
<dbReference type="GO" id="GO:0010274">
    <property type="term" value="P:hydrotropism"/>
    <property type="evidence" value="ECO:0007669"/>
    <property type="project" value="InterPro"/>
</dbReference>
<comment type="caution">
    <text evidence="2">The sequence shown here is derived from an EMBL/GenBank/DDBJ whole genome shotgun (WGS) entry which is preliminary data.</text>
</comment>
<dbReference type="Pfam" id="PF04759">
    <property type="entry name" value="DUF617"/>
    <property type="match status" value="1"/>
</dbReference>
<evidence type="ECO:0008006" key="4">
    <source>
        <dbReference type="Google" id="ProtNLM"/>
    </source>
</evidence>
<protein>
    <recommendedName>
        <fullName evidence="4">Protein MIZU-KUSSEI 1</fullName>
    </recommendedName>
</protein>
<gene>
    <name evidence="2" type="ORF">ZIOFF_008605</name>
</gene>
<name>A0A8J5LXC2_ZINOF</name>
<evidence type="ECO:0000313" key="3">
    <source>
        <dbReference type="Proteomes" id="UP000734854"/>
    </source>
</evidence>
<organism evidence="2 3">
    <name type="scientific">Zingiber officinale</name>
    <name type="common">Ginger</name>
    <name type="synonym">Amomum zingiber</name>
    <dbReference type="NCBI Taxonomy" id="94328"/>
    <lineage>
        <taxon>Eukaryota</taxon>
        <taxon>Viridiplantae</taxon>
        <taxon>Streptophyta</taxon>
        <taxon>Embryophyta</taxon>
        <taxon>Tracheophyta</taxon>
        <taxon>Spermatophyta</taxon>
        <taxon>Magnoliopsida</taxon>
        <taxon>Liliopsida</taxon>
        <taxon>Zingiberales</taxon>
        <taxon>Zingiberaceae</taxon>
        <taxon>Zingiber</taxon>
    </lineage>
</organism>
<keyword evidence="3" id="KW-1185">Reference proteome</keyword>
<accession>A0A8J5LXC2</accession>